<accession>A0AB37B0T9</accession>
<dbReference type="Proteomes" id="UP000237811">
    <property type="component" value="Unassembled WGS sequence"/>
</dbReference>
<comment type="caution">
    <text evidence="1">The sequence shown here is derived from an EMBL/GenBank/DDBJ whole genome shotgun (WGS) entry which is preliminary data.</text>
</comment>
<evidence type="ECO:0000313" key="1">
    <source>
        <dbReference type="EMBL" id="PRE55583.1"/>
    </source>
</evidence>
<evidence type="ECO:0000313" key="2">
    <source>
        <dbReference type="Proteomes" id="UP000237811"/>
    </source>
</evidence>
<gene>
    <name evidence="1" type="ORF">C6P99_01655</name>
</gene>
<organism evidence="1 2">
    <name type="scientific">Burkholderia multivorans</name>
    <dbReference type="NCBI Taxonomy" id="87883"/>
    <lineage>
        <taxon>Bacteria</taxon>
        <taxon>Pseudomonadati</taxon>
        <taxon>Pseudomonadota</taxon>
        <taxon>Betaproteobacteria</taxon>
        <taxon>Burkholderiales</taxon>
        <taxon>Burkholderiaceae</taxon>
        <taxon>Burkholderia</taxon>
        <taxon>Burkholderia cepacia complex</taxon>
    </lineage>
</organism>
<dbReference type="EMBL" id="PVFR01000007">
    <property type="protein sequence ID" value="PRE55583.1"/>
    <property type="molecule type" value="Genomic_DNA"/>
</dbReference>
<dbReference type="AlphaFoldDB" id="A0AB37B0T9"/>
<reference evidence="1 2" key="1">
    <citation type="submission" date="2018-03" db="EMBL/GenBank/DDBJ databases">
        <authorList>
            <person name="Nguyen K."/>
            <person name="Fouts D."/>
            <person name="Sutton G."/>
        </authorList>
    </citation>
    <scope>NUCLEOTIDE SEQUENCE [LARGE SCALE GENOMIC DNA]</scope>
    <source>
        <strain evidence="1 2">AU14328</strain>
    </source>
</reference>
<name>A0AB37B0T9_9BURK</name>
<protein>
    <submittedName>
        <fullName evidence="1">Uncharacterized protein</fullName>
    </submittedName>
</protein>
<proteinExistence type="predicted"/>
<sequence>MQICSRKKKVRAIFDRTITGAPELFYGRQRVVVALALLAGDAGTHINHSVRSRFYDIIA</sequence>